<dbReference type="InterPro" id="IPR012337">
    <property type="entry name" value="RNaseH-like_sf"/>
</dbReference>
<gene>
    <name evidence="2" type="ORF">GOB84_13240</name>
</gene>
<dbReference type="PANTHER" id="PTHR30347">
    <property type="entry name" value="POTASSIUM CHANNEL RELATED"/>
    <property type="match status" value="1"/>
</dbReference>
<dbReference type="InterPro" id="IPR047655">
    <property type="entry name" value="Transpos_IS630-like"/>
</dbReference>
<keyword evidence="3" id="KW-1185">Reference proteome</keyword>
<name>A0ABX0KEY9_9PROT</name>
<evidence type="ECO:0000313" key="3">
    <source>
        <dbReference type="Proteomes" id="UP000615326"/>
    </source>
</evidence>
<sequence>MAGRQADQVVLSPQARTFLEGRVRRHKAPRSLSDRCRMVLLCADGLQSREVAARLGVHEHTVGKWRRRFVEDGIEGLTDEYRAGRPRTVSDAQVAQVIERTLNTTPRDATHWSILSMTAGTGLSHTTIRRIWSAFGLQPHRAETFRLSTDPLFVDKVRDIVGLYMSPPNRAIVLCVDEKSQIQALDREQPVLPMAPGVPERRTHTYLRNGTTSLFAALDIATGAVIGKCYKRHRATEFLDFLKRIDAETPDDLDVHLVMDNYATHKTPTIKTWLARRAHWHVHFTPTSASWINQVERWFAELTRKQLQRGVHRSTDELEADIITFIDAHNENPRPYRWVKSADQILASVKRFCHKTMNRTSVPGD</sequence>
<dbReference type="Proteomes" id="UP000615326">
    <property type="component" value="Unassembled WGS sequence"/>
</dbReference>
<dbReference type="Gene3D" id="1.10.10.10">
    <property type="entry name" value="Winged helix-like DNA-binding domain superfamily/Winged helix DNA-binding domain"/>
    <property type="match status" value="1"/>
</dbReference>
<dbReference type="SUPFAM" id="SSF46689">
    <property type="entry name" value="Homeodomain-like"/>
    <property type="match status" value="1"/>
</dbReference>
<proteinExistence type="predicted"/>
<comment type="caution">
    <text evidence="2">The sequence shown here is derived from an EMBL/GenBank/DDBJ whole genome shotgun (WGS) entry which is preliminary data.</text>
</comment>
<dbReference type="Pfam" id="PF13565">
    <property type="entry name" value="HTH_32"/>
    <property type="match status" value="1"/>
</dbReference>
<feature type="domain" description="Tc1-like transposase DDE" evidence="1">
    <location>
        <begin position="173"/>
        <end position="318"/>
    </location>
</feature>
<reference evidence="2 3" key="1">
    <citation type="journal article" date="2020" name="Int. J. Syst. Evol. Microbiol.">
        <title>Novel acetic acid bacteria from cider fermentations: Acetobacter conturbans sp. nov. and Acetobacter fallax sp. nov.</title>
        <authorList>
            <person name="Sombolestani A.S."/>
            <person name="Cleenwerck I."/>
            <person name="Cnockaert M."/>
            <person name="Borremans W."/>
            <person name="Wieme A.D."/>
            <person name="De Vuyst L."/>
            <person name="Vandamme P."/>
        </authorList>
    </citation>
    <scope>NUCLEOTIDE SEQUENCE [LARGE SCALE GENOMIC DNA]</scope>
    <source>
        <strain evidence="2 3">LMG 1637</strain>
    </source>
</reference>
<dbReference type="PANTHER" id="PTHR30347:SF1">
    <property type="entry name" value="MECHANOSENSITIVE CHANNEL MSCK"/>
    <property type="match status" value="1"/>
</dbReference>
<dbReference type="EMBL" id="WOSW01000030">
    <property type="protein sequence ID" value="NHO33508.1"/>
    <property type="molecule type" value="Genomic_DNA"/>
</dbReference>
<dbReference type="InterPro" id="IPR036397">
    <property type="entry name" value="RNaseH_sf"/>
</dbReference>
<accession>A0ABX0KEY9</accession>
<evidence type="ECO:0000313" key="2">
    <source>
        <dbReference type="EMBL" id="NHO33508.1"/>
    </source>
</evidence>
<protein>
    <submittedName>
        <fullName evidence="2">IS630 family transposase</fullName>
    </submittedName>
</protein>
<evidence type="ECO:0000259" key="1">
    <source>
        <dbReference type="Pfam" id="PF13358"/>
    </source>
</evidence>
<dbReference type="InterPro" id="IPR009057">
    <property type="entry name" value="Homeodomain-like_sf"/>
</dbReference>
<dbReference type="RefSeq" id="WP_173578031.1">
    <property type="nucleotide sequence ID" value="NZ_WOSW01000030.1"/>
</dbReference>
<dbReference type="Gene3D" id="3.30.420.10">
    <property type="entry name" value="Ribonuclease H-like superfamily/Ribonuclease H"/>
    <property type="match status" value="1"/>
</dbReference>
<dbReference type="InterPro" id="IPR052702">
    <property type="entry name" value="MscS-like_channel"/>
</dbReference>
<organism evidence="2 3">
    <name type="scientific">Acetobacter fallax</name>
    <dbReference type="NCBI Taxonomy" id="1737473"/>
    <lineage>
        <taxon>Bacteria</taxon>
        <taxon>Pseudomonadati</taxon>
        <taxon>Pseudomonadota</taxon>
        <taxon>Alphaproteobacteria</taxon>
        <taxon>Acetobacterales</taxon>
        <taxon>Acetobacteraceae</taxon>
        <taxon>Acetobacter</taxon>
    </lineage>
</organism>
<dbReference type="InterPro" id="IPR038717">
    <property type="entry name" value="Tc1-like_DDE_dom"/>
</dbReference>
<dbReference type="Pfam" id="PF13358">
    <property type="entry name" value="DDE_3"/>
    <property type="match status" value="1"/>
</dbReference>
<dbReference type="InterPro" id="IPR036388">
    <property type="entry name" value="WH-like_DNA-bd_sf"/>
</dbReference>
<dbReference type="SUPFAM" id="SSF53098">
    <property type="entry name" value="Ribonuclease H-like"/>
    <property type="match status" value="1"/>
</dbReference>
<dbReference type="NCBIfam" id="NF033545">
    <property type="entry name" value="transpos_IS630"/>
    <property type="match status" value="1"/>
</dbReference>